<sequence>MADCLPGLASSLVLTIEKTALLRDSACVPTCSINQVLSCGSPQAELFGFPTRCRASRASQRATSGVAFVHRLMHQSLAVIVGGAAPISQGLC</sequence>
<gene>
    <name evidence="2" type="ORF">BBK82_28395</name>
</gene>
<feature type="domain" description="Vitamin K epoxide reductase" evidence="1">
    <location>
        <begin position="4"/>
        <end position="51"/>
    </location>
</feature>
<keyword evidence="3" id="KW-1185">Reference proteome</keyword>
<dbReference type="Proteomes" id="UP000093053">
    <property type="component" value="Chromosome"/>
</dbReference>
<evidence type="ECO:0000313" key="2">
    <source>
        <dbReference type="EMBL" id="ANZ39387.1"/>
    </source>
</evidence>
<proteinExistence type="predicted"/>
<dbReference type="Pfam" id="PF07884">
    <property type="entry name" value="VKOR"/>
    <property type="match status" value="1"/>
</dbReference>
<protein>
    <recommendedName>
        <fullName evidence="1">Vitamin K epoxide reductase domain-containing protein</fullName>
    </recommendedName>
</protein>
<dbReference type="RefSeq" id="WP_065917728.1">
    <property type="nucleotide sequence ID" value="NZ_CP016793.1"/>
</dbReference>
<dbReference type="STRING" id="1586287.BBK82_28395"/>
<evidence type="ECO:0000259" key="1">
    <source>
        <dbReference type="Pfam" id="PF07884"/>
    </source>
</evidence>
<name>A0A1B2HNT4_9PSEU</name>
<reference evidence="2 3" key="1">
    <citation type="submission" date="2016-07" db="EMBL/GenBank/DDBJ databases">
        <title>Complete genome sequence of the Lentzea guizhouensis DHS C013.</title>
        <authorList>
            <person name="Cao C."/>
        </authorList>
    </citation>
    <scope>NUCLEOTIDE SEQUENCE [LARGE SCALE GENOMIC DNA]</scope>
    <source>
        <strain evidence="2 3">DHS C013</strain>
    </source>
</reference>
<organism evidence="2 3">
    <name type="scientific">Lentzea guizhouensis</name>
    <dbReference type="NCBI Taxonomy" id="1586287"/>
    <lineage>
        <taxon>Bacteria</taxon>
        <taxon>Bacillati</taxon>
        <taxon>Actinomycetota</taxon>
        <taxon>Actinomycetes</taxon>
        <taxon>Pseudonocardiales</taxon>
        <taxon>Pseudonocardiaceae</taxon>
        <taxon>Lentzea</taxon>
    </lineage>
</organism>
<dbReference type="AlphaFoldDB" id="A0A1B2HNT4"/>
<dbReference type="KEGG" id="led:BBK82_28395"/>
<evidence type="ECO:0000313" key="3">
    <source>
        <dbReference type="Proteomes" id="UP000093053"/>
    </source>
</evidence>
<dbReference type="EMBL" id="CP016793">
    <property type="protein sequence ID" value="ANZ39387.1"/>
    <property type="molecule type" value="Genomic_DNA"/>
</dbReference>
<dbReference type="InterPro" id="IPR012932">
    <property type="entry name" value="VKOR"/>
</dbReference>
<accession>A0A1B2HNT4</accession>